<evidence type="ECO:0000313" key="2">
    <source>
        <dbReference type="Proteomes" id="UP001215280"/>
    </source>
</evidence>
<sequence>MQVSLSLMLPRIRGIRRRNGSSFPTALPLELQLLVLDEISDNNPELQRLCRVCRAWGAYAQTLIFREVWVTEATVLRLVLLFETRPQLGNCTTTLRIVEERDLGPSAQESTAPVLSRLARRVPDLMPNLRTLHFIHRKSIAPPLPPFCAHALSGITNLRLSIGGSTTPATLPGFIAHFSRLEGLEFPGSVCIANTSIAGWPLPPRSLKRLDLGAHFSVAPPGHPFSGPITEWLSTGVAGVTDLSVASWYREWDPTPTLLTNVNGSLRRLRLQERSVPPYAPLGIALPLSVPPFPILQHFEMNLDLSTRSAKYMELGLLAVLHQLSSPHLSTIYLETYVRQGLLDLPWDDVDMALQAFGSLREVVFDLWGMFDISGGEGPQPWFYPSYRELCRHMRRKMRLSDSRGILTFRCAGGSPRTIA</sequence>
<proteinExistence type="predicted"/>
<reference evidence="1" key="1">
    <citation type="submission" date="2023-03" db="EMBL/GenBank/DDBJ databases">
        <title>Massive genome expansion in bonnet fungi (Mycena s.s.) driven by repeated elements and novel gene families across ecological guilds.</title>
        <authorList>
            <consortium name="Lawrence Berkeley National Laboratory"/>
            <person name="Harder C.B."/>
            <person name="Miyauchi S."/>
            <person name="Viragh M."/>
            <person name="Kuo A."/>
            <person name="Thoen E."/>
            <person name="Andreopoulos B."/>
            <person name="Lu D."/>
            <person name="Skrede I."/>
            <person name="Drula E."/>
            <person name="Henrissat B."/>
            <person name="Morin E."/>
            <person name="Kohler A."/>
            <person name="Barry K."/>
            <person name="LaButti K."/>
            <person name="Morin E."/>
            <person name="Salamov A."/>
            <person name="Lipzen A."/>
            <person name="Mereny Z."/>
            <person name="Hegedus B."/>
            <person name="Baldrian P."/>
            <person name="Stursova M."/>
            <person name="Weitz H."/>
            <person name="Taylor A."/>
            <person name="Grigoriev I.V."/>
            <person name="Nagy L.G."/>
            <person name="Martin F."/>
            <person name="Kauserud H."/>
        </authorList>
    </citation>
    <scope>NUCLEOTIDE SEQUENCE</scope>
    <source>
        <strain evidence="1">CBHHK188m</strain>
    </source>
</reference>
<protein>
    <recommendedName>
        <fullName evidence="3">F-box domain-containing protein</fullName>
    </recommendedName>
</protein>
<evidence type="ECO:0008006" key="3">
    <source>
        <dbReference type="Google" id="ProtNLM"/>
    </source>
</evidence>
<dbReference type="Proteomes" id="UP001215280">
    <property type="component" value="Unassembled WGS sequence"/>
</dbReference>
<dbReference type="EMBL" id="JARJLG010000195">
    <property type="protein sequence ID" value="KAJ7729843.1"/>
    <property type="molecule type" value="Genomic_DNA"/>
</dbReference>
<comment type="caution">
    <text evidence="1">The sequence shown here is derived from an EMBL/GenBank/DDBJ whole genome shotgun (WGS) entry which is preliminary data.</text>
</comment>
<accession>A0AAD7HYC3</accession>
<organism evidence="1 2">
    <name type="scientific">Mycena maculata</name>
    <dbReference type="NCBI Taxonomy" id="230809"/>
    <lineage>
        <taxon>Eukaryota</taxon>
        <taxon>Fungi</taxon>
        <taxon>Dikarya</taxon>
        <taxon>Basidiomycota</taxon>
        <taxon>Agaricomycotina</taxon>
        <taxon>Agaricomycetes</taxon>
        <taxon>Agaricomycetidae</taxon>
        <taxon>Agaricales</taxon>
        <taxon>Marasmiineae</taxon>
        <taxon>Mycenaceae</taxon>
        <taxon>Mycena</taxon>
    </lineage>
</organism>
<gene>
    <name evidence="1" type="ORF">DFH07DRAFT_1066110</name>
</gene>
<keyword evidence="2" id="KW-1185">Reference proteome</keyword>
<dbReference type="AlphaFoldDB" id="A0AAD7HYC3"/>
<evidence type="ECO:0000313" key="1">
    <source>
        <dbReference type="EMBL" id="KAJ7729843.1"/>
    </source>
</evidence>
<name>A0AAD7HYC3_9AGAR</name>